<dbReference type="AlphaFoldDB" id="A0A5C6M0Q2"/>
<accession>A0A5C6M0Q2</accession>
<evidence type="ECO:0000313" key="2">
    <source>
        <dbReference type="Proteomes" id="UP000321083"/>
    </source>
</evidence>
<feature type="non-terminal residue" evidence="1">
    <location>
        <position position="1"/>
    </location>
</feature>
<gene>
    <name evidence="1" type="ORF">E3A20_25580</name>
</gene>
<dbReference type="Proteomes" id="UP000321083">
    <property type="component" value="Unassembled WGS sequence"/>
</dbReference>
<keyword evidence="2" id="KW-1185">Reference proteome</keyword>
<comment type="caution">
    <text evidence="1">The sequence shown here is derived from an EMBL/GenBank/DDBJ whole genome shotgun (WGS) entry which is preliminary data.</text>
</comment>
<name>A0A5C6M0Q2_9PLAN</name>
<dbReference type="EMBL" id="SRHE01000732">
    <property type="protein sequence ID" value="TWW08310.1"/>
    <property type="molecule type" value="Genomic_DNA"/>
</dbReference>
<sequence length="31" mass="3291">LPFVFSDWQAFLSGAAWFSDGKTILLGMAGG</sequence>
<evidence type="ECO:0000313" key="1">
    <source>
        <dbReference type="EMBL" id="TWW08310.1"/>
    </source>
</evidence>
<proteinExistence type="predicted"/>
<reference evidence="1 2" key="1">
    <citation type="submission" date="2019-08" db="EMBL/GenBank/DDBJ databases">
        <title>100 year-old enigma solved: identification of Planctomyces bekefii, the type genus and species of the phylum Planctomycetes.</title>
        <authorList>
            <person name="Svetlana D.N."/>
            <person name="Overmann J."/>
        </authorList>
    </citation>
    <scope>NUCLEOTIDE SEQUENCE [LARGE SCALE GENOMIC DNA]</scope>
    <source>
        <strain evidence="1">Phe10_nw2017</strain>
    </source>
</reference>
<protein>
    <submittedName>
        <fullName evidence="1">Uncharacterized protein</fullName>
    </submittedName>
</protein>
<organism evidence="1 2">
    <name type="scientific">Planctomyces bekefii</name>
    <dbReference type="NCBI Taxonomy" id="1653850"/>
    <lineage>
        <taxon>Bacteria</taxon>
        <taxon>Pseudomonadati</taxon>
        <taxon>Planctomycetota</taxon>
        <taxon>Planctomycetia</taxon>
        <taxon>Planctomycetales</taxon>
        <taxon>Planctomycetaceae</taxon>
        <taxon>Planctomyces</taxon>
    </lineage>
</organism>
<reference evidence="1 2" key="2">
    <citation type="submission" date="2019-08" db="EMBL/GenBank/DDBJ databases">
        <authorList>
            <person name="Henke P."/>
        </authorList>
    </citation>
    <scope>NUCLEOTIDE SEQUENCE [LARGE SCALE GENOMIC DNA]</scope>
    <source>
        <strain evidence="1">Phe10_nw2017</strain>
    </source>
</reference>